<dbReference type="InterPro" id="IPR001497">
    <property type="entry name" value="MethylDNA_cys_MeTrfase_AS"/>
</dbReference>
<dbReference type="Gene3D" id="3.30.160.70">
    <property type="entry name" value="Methylated DNA-protein cysteine methyltransferase domain"/>
    <property type="match status" value="1"/>
</dbReference>
<dbReference type="RefSeq" id="WP_165265517.1">
    <property type="nucleotide sequence ID" value="NZ_JAALLS010000002.1"/>
</dbReference>
<dbReference type="SUPFAM" id="SSF53155">
    <property type="entry name" value="Methylated DNA-protein cysteine methyltransferase domain"/>
    <property type="match status" value="1"/>
</dbReference>
<dbReference type="Pfam" id="PF02870">
    <property type="entry name" value="Methyltransf_1N"/>
    <property type="match status" value="1"/>
</dbReference>
<keyword evidence="5 12" id="KW-0808">Transferase</keyword>
<dbReference type="GO" id="GO:0003700">
    <property type="term" value="F:DNA-binding transcription factor activity"/>
    <property type="evidence" value="ECO:0007669"/>
    <property type="project" value="InterPro"/>
</dbReference>
<dbReference type="GO" id="GO:0043565">
    <property type="term" value="F:sequence-specific DNA binding"/>
    <property type="evidence" value="ECO:0007669"/>
    <property type="project" value="InterPro"/>
</dbReference>
<evidence type="ECO:0000256" key="1">
    <source>
        <dbReference type="ARBA" id="ARBA00001286"/>
    </source>
</evidence>
<keyword evidence="13" id="KW-1185">Reference proteome</keyword>
<comment type="catalytic activity">
    <reaction evidence="10">
        <text>a 6-O-methyl-2'-deoxyguanosine in DNA + L-cysteinyl-[protein] = S-methyl-L-cysteinyl-[protein] + a 2'-deoxyguanosine in DNA</text>
        <dbReference type="Rhea" id="RHEA:24000"/>
        <dbReference type="Rhea" id="RHEA-COMP:10131"/>
        <dbReference type="Rhea" id="RHEA-COMP:10132"/>
        <dbReference type="Rhea" id="RHEA-COMP:11367"/>
        <dbReference type="Rhea" id="RHEA-COMP:11368"/>
        <dbReference type="ChEBI" id="CHEBI:29950"/>
        <dbReference type="ChEBI" id="CHEBI:82612"/>
        <dbReference type="ChEBI" id="CHEBI:85445"/>
        <dbReference type="ChEBI" id="CHEBI:85448"/>
        <dbReference type="EC" id="2.1.1.63"/>
    </reaction>
</comment>
<dbReference type="InterPro" id="IPR036388">
    <property type="entry name" value="WH-like_DNA-bd_sf"/>
</dbReference>
<dbReference type="FunFam" id="1.10.10.10:FF:000214">
    <property type="entry name" value="Methylated-DNA--protein-cysteine methyltransferase"/>
    <property type="match status" value="1"/>
</dbReference>
<dbReference type="InterPro" id="IPR036217">
    <property type="entry name" value="MethylDNA_cys_MeTrfase_DNAb"/>
</dbReference>
<evidence type="ECO:0000256" key="4">
    <source>
        <dbReference type="ARBA" id="ARBA00022603"/>
    </source>
</evidence>
<evidence type="ECO:0000256" key="8">
    <source>
        <dbReference type="ARBA" id="ARBA00023163"/>
    </source>
</evidence>
<name>A0A6M1T389_9BACT</name>
<evidence type="ECO:0000256" key="5">
    <source>
        <dbReference type="ARBA" id="ARBA00022679"/>
    </source>
</evidence>
<dbReference type="PROSITE" id="PS00374">
    <property type="entry name" value="MGMT"/>
    <property type="match status" value="1"/>
</dbReference>
<dbReference type="InterPro" id="IPR009057">
    <property type="entry name" value="Homeodomain-like_sf"/>
</dbReference>
<keyword evidence="4 12" id="KW-0489">Methyltransferase</keyword>
<feature type="domain" description="HTH araC/xylS-type" evidence="11">
    <location>
        <begin position="8"/>
        <end position="105"/>
    </location>
</feature>
<dbReference type="InterPro" id="IPR018060">
    <property type="entry name" value="HTH_AraC"/>
</dbReference>
<dbReference type="GO" id="GO:0003908">
    <property type="term" value="F:methylated-DNA-[protein]-cysteine S-methyltransferase activity"/>
    <property type="evidence" value="ECO:0007669"/>
    <property type="project" value="UniProtKB-EC"/>
</dbReference>
<reference evidence="12 13" key="1">
    <citation type="submission" date="2020-02" db="EMBL/GenBank/DDBJ databases">
        <title>Aliifodinibius halophilus 2W32, complete genome.</title>
        <authorList>
            <person name="Li Y."/>
            <person name="Wu S."/>
        </authorList>
    </citation>
    <scope>NUCLEOTIDE SEQUENCE [LARGE SCALE GENOMIC DNA]</scope>
    <source>
        <strain evidence="12 13">2W32</strain>
    </source>
</reference>
<dbReference type="GO" id="GO:0032259">
    <property type="term" value="P:methylation"/>
    <property type="evidence" value="ECO:0007669"/>
    <property type="project" value="UniProtKB-KW"/>
</dbReference>
<dbReference type="Proteomes" id="UP000479132">
    <property type="component" value="Unassembled WGS sequence"/>
</dbReference>
<evidence type="ECO:0000259" key="11">
    <source>
        <dbReference type="PROSITE" id="PS01124"/>
    </source>
</evidence>
<dbReference type="GO" id="GO:0006281">
    <property type="term" value="P:DNA repair"/>
    <property type="evidence" value="ECO:0007669"/>
    <property type="project" value="UniProtKB-KW"/>
</dbReference>
<dbReference type="SUPFAM" id="SSF46767">
    <property type="entry name" value="Methylated DNA-protein cysteine methyltransferase, C-terminal domain"/>
    <property type="match status" value="1"/>
</dbReference>
<dbReference type="Gene3D" id="1.10.10.10">
    <property type="entry name" value="Winged helix-like DNA-binding domain superfamily/Winged helix DNA-binding domain"/>
    <property type="match status" value="1"/>
</dbReference>
<dbReference type="PANTHER" id="PTHR10815">
    <property type="entry name" value="METHYLATED-DNA--PROTEIN-CYSTEINE METHYLTRANSFERASE"/>
    <property type="match status" value="1"/>
</dbReference>
<keyword evidence="9" id="KW-0234">DNA repair</keyword>
<gene>
    <name evidence="12" type="ORF">G3569_01850</name>
</gene>
<protein>
    <recommendedName>
        <fullName evidence="3">methylated-DNA--[protein]-cysteine S-methyltransferase</fullName>
        <ecNumber evidence="3">2.1.1.63</ecNumber>
    </recommendedName>
</protein>
<evidence type="ECO:0000256" key="10">
    <source>
        <dbReference type="ARBA" id="ARBA00049348"/>
    </source>
</evidence>
<accession>A0A6M1T389</accession>
<dbReference type="SMART" id="SM00342">
    <property type="entry name" value="HTH_ARAC"/>
    <property type="match status" value="1"/>
</dbReference>
<evidence type="ECO:0000256" key="7">
    <source>
        <dbReference type="ARBA" id="ARBA00023015"/>
    </source>
</evidence>
<evidence type="ECO:0000256" key="3">
    <source>
        <dbReference type="ARBA" id="ARBA00011918"/>
    </source>
</evidence>
<dbReference type="InterPro" id="IPR008332">
    <property type="entry name" value="MethylG_MeTrfase_N"/>
</dbReference>
<keyword evidence="7" id="KW-0805">Transcription regulation</keyword>
<dbReference type="EC" id="2.1.1.63" evidence="3"/>
<dbReference type="SUPFAM" id="SSF46689">
    <property type="entry name" value="Homeodomain-like"/>
    <property type="match status" value="2"/>
</dbReference>
<dbReference type="PANTHER" id="PTHR10815:SF13">
    <property type="entry name" value="METHYLATED-DNA--PROTEIN-CYSTEINE METHYLTRANSFERASE"/>
    <property type="match status" value="1"/>
</dbReference>
<evidence type="ECO:0000256" key="2">
    <source>
        <dbReference type="ARBA" id="ARBA00008711"/>
    </source>
</evidence>
<dbReference type="PROSITE" id="PS01124">
    <property type="entry name" value="HTH_ARAC_FAMILY_2"/>
    <property type="match status" value="1"/>
</dbReference>
<keyword evidence="8" id="KW-0804">Transcription</keyword>
<dbReference type="Gene3D" id="1.10.10.60">
    <property type="entry name" value="Homeodomain-like"/>
    <property type="match status" value="2"/>
</dbReference>
<dbReference type="EMBL" id="JAALLS010000002">
    <property type="protein sequence ID" value="NGP87083.1"/>
    <property type="molecule type" value="Genomic_DNA"/>
</dbReference>
<dbReference type="NCBIfam" id="TIGR00589">
    <property type="entry name" value="ogt"/>
    <property type="match status" value="1"/>
</dbReference>
<sequence length="279" mass="31626">MIDYNRVAKAIRYINEHATEQPKLDKIAEAIHLSPYHFHRMFKQWAGVTPKEFLQYVSLNHAKKLLQKDQTIAEATYQTGLSSTSRLHDLFVKIEGMTPGEYKKKGKALDLRYQFGESLFGPTLIASTGKGICHLSFVDDKDNALQQLRKRWTNARFGEEKDGHIEKLQQQLINKQEDLDEVKLHIRGTDFQLKVWEALLKIPAGQLACYSNIARAIDNPKASRAVGTALANNPVAYLIPCHRVIRKVGGIGEYRWGSTRKQAIIGWESANAENNDANI</sequence>
<dbReference type="CDD" id="cd06445">
    <property type="entry name" value="ATase"/>
    <property type="match status" value="1"/>
</dbReference>
<dbReference type="InterPro" id="IPR036631">
    <property type="entry name" value="MGMT_N_sf"/>
</dbReference>
<evidence type="ECO:0000256" key="6">
    <source>
        <dbReference type="ARBA" id="ARBA00022763"/>
    </source>
</evidence>
<comment type="catalytic activity">
    <reaction evidence="1">
        <text>a 4-O-methyl-thymidine in DNA + L-cysteinyl-[protein] = a thymidine in DNA + S-methyl-L-cysteinyl-[protein]</text>
        <dbReference type="Rhea" id="RHEA:53428"/>
        <dbReference type="Rhea" id="RHEA-COMP:10131"/>
        <dbReference type="Rhea" id="RHEA-COMP:10132"/>
        <dbReference type="Rhea" id="RHEA-COMP:13555"/>
        <dbReference type="Rhea" id="RHEA-COMP:13556"/>
        <dbReference type="ChEBI" id="CHEBI:29950"/>
        <dbReference type="ChEBI" id="CHEBI:82612"/>
        <dbReference type="ChEBI" id="CHEBI:137386"/>
        <dbReference type="ChEBI" id="CHEBI:137387"/>
        <dbReference type="EC" id="2.1.1.63"/>
    </reaction>
</comment>
<dbReference type="AlphaFoldDB" id="A0A6M1T389"/>
<organism evidence="12 13">
    <name type="scientific">Fodinibius halophilus</name>
    <dbReference type="NCBI Taxonomy" id="1736908"/>
    <lineage>
        <taxon>Bacteria</taxon>
        <taxon>Pseudomonadati</taxon>
        <taxon>Balneolota</taxon>
        <taxon>Balneolia</taxon>
        <taxon>Balneolales</taxon>
        <taxon>Balneolaceae</taxon>
        <taxon>Fodinibius</taxon>
    </lineage>
</organism>
<dbReference type="InterPro" id="IPR014048">
    <property type="entry name" value="MethylDNA_cys_MeTrfase_DNA-bd"/>
</dbReference>
<dbReference type="Pfam" id="PF01035">
    <property type="entry name" value="DNA_binding_1"/>
    <property type="match status" value="1"/>
</dbReference>
<comment type="similarity">
    <text evidence="2">Belongs to the MGMT family.</text>
</comment>
<evidence type="ECO:0000256" key="9">
    <source>
        <dbReference type="ARBA" id="ARBA00023204"/>
    </source>
</evidence>
<proteinExistence type="inferred from homology"/>
<dbReference type="Pfam" id="PF12833">
    <property type="entry name" value="HTH_18"/>
    <property type="match status" value="1"/>
</dbReference>
<evidence type="ECO:0000313" key="13">
    <source>
        <dbReference type="Proteomes" id="UP000479132"/>
    </source>
</evidence>
<comment type="caution">
    <text evidence="12">The sequence shown here is derived from an EMBL/GenBank/DDBJ whole genome shotgun (WGS) entry which is preliminary data.</text>
</comment>
<evidence type="ECO:0000313" key="12">
    <source>
        <dbReference type="EMBL" id="NGP87083.1"/>
    </source>
</evidence>
<keyword evidence="6" id="KW-0227">DNA damage</keyword>